<dbReference type="AlphaFoldDB" id="A0A2W1P3V3"/>
<reference evidence="1" key="1">
    <citation type="submission" date="2018-06" db="EMBL/GenBank/DDBJ databases">
        <title>Paenibacillus xerothermodurans sp. nov. an extremely dry heat resistant spore forming bacterium isolated from the soil of Cape Canaveral, Florida.</title>
        <authorList>
            <person name="Seuylemezian A."/>
            <person name="Kaur N."/>
            <person name="Patil P."/>
            <person name="Patil P."/>
            <person name="Mayilraj S."/>
            <person name="Vaishampayan P."/>
        </authorList>
    </citation>
    <scope>NUCLEOTIDE SEQUENCE [LARGE SCALE GENOMIC DNA]</scope>
    <source>
        <strain evidence="1">ATCC 27380</strain>
    </source>
</reference>
<proteinExistence type="predicted"/>
<gene>
    <name evidence="1" type="ORF">CBW46_005150</name>
</gene>
<organism evidence="1 2">
    <name type="scientific">Paenibacillus xerothermodurans</name>
    <dbReference type="NCBI Taxonomy" id="1977292"/>
    <lineage>
        <taxon>Bacteria</taxon>
        <taxon>Bacillati</taxon>
        <taxon>Bacillota</taxon>
        <taxon>Bacilli</taxon>
        <taxon>Bacillales</taxon>
        <taxon>Paenibacillaceae</taxon>
        <taxon>Paenibacillus</taxon>
    </lineage>
</organism>
<dbReference type="Gene3D" id="4.10.280.10">
    <property type="entry name" value="Helix-loop-helix DNA-binding domain"/>
    <property type="match status" value="1"/>
</dbReference>
<evidence type="ECO:0000313" key="1">
    <source>
        <dbReference type="EMBL" id="PZE21798.1"/>
    </source>
</evidence>
<dbReference type="GO" id="GO:0046983">
    <property type="term" value="F:protein dimerization activity"/>
    <property type="evidence" value="ECO:0007669"/>
    <property type="project" value="InterPro"/>
</dbReference>
<dbReference type="EMBL" id="NHRJ02000002">
    <property type="protein sequence ID" value="PZE21798.1"/>
    <property type="molecule type" value="Genomic_DNA"/>
</dbReference>
<name>A0A2W1P3V3_PAEXE</name>
<accession>A0A2W1P3V3</accession>
<comment type="caution">
    <text evidence="1">The sequence shown here is derived from an EMBL/GenBank/DDBJ whole genome shotgun (WGS) entry which is preliminary data.</text>
</comment>
<evidence type="ECO:0000313" key="2">
    <source>
        <dbReference type="Proteomes" id="UP000214746"/>
    </source>
</evidence>
<dbReference type="InterPro" id="IPR036638">
    <property type="entry name" value="HLH_DNA-bd_sf"/>
</dbReference>
<sequence>MQFESAIYNHVQELQRLISAQGKALTEPEVAATSMELDLLILTAMRSQKKAFCKTKLLK</sequence>
<protein>
    <submittedName>
        <fullName evidence="1">Aspartyl-phosphate phosphatase Spo0E family protein</fullName>
    </submittedName>
</protein>
<dbReference type="Proteomes" id="UP000214746">
    <property type="component" value="Unassembled WGS sequence"/>
</dbReference>
<keyword evidence="2" id="KW-1185">Reference proteome</keyword>